<dbReference type="Proteomes" id="UP001281761">
    <property type="component" value="Unassembled WGS sequence"/>
</dbReference>
<organism evidence="2 3">
    <name type="scientific">Blattamonas nauphoetae</name>
    <dbReference type="NCBI Taxonomy" id="2049346"/>
    <lineage>
        <taxon>Eukaryota</taxon>
        <taxon>Metamonada</taxon>
        <taxon>Preaxostyla</taxon>
        <taxon>Oxymonadida</taxon>
        <taxon>Blattamonas</taxon>
    </lineage>
</organism>
<gene>
    <name evidence="2" type="ORF">BLNAU_8028</name>
</gene>
<proteinExistence type="predicted"/>
<reference evidence="2 3" key="1">
    <citation type="journal article" date="2022" name="bioRxiv">
        <title>Genomics of Preaxostyla Flagellates Illuminates Evolutionary Transitions and the Path Towards Mitochondrial Loss.</title>
        <authorList>
            <person name="Novak L.V.F."/>
            <person name="Treitli S.C."/>
            <person name="Pyrih J."/>
            <person name="Halakuc P."/>
            <person name="Pipaliya S.V."/>
            <person name="Vacek V."/>
            <person name="Brzon O."/>
            <person name="Soukal P."/>
            <person name="Eme L."/>
            <person name="Dacks J.B."/>
            <person name="Karnkowska A."/>
            <person name="Elias M."/>
            <person name="Hampl V."/>
        </authorList>
    </citation>
    <scope>NUCLEOTIDE SEQUENCE [LARGE SCALE GENOMIC DNA]</scope>
    <source>
        <strain evidence="2">NAU3</strain>
        <tissue evidence="2">Gut</tissue>
    </source>
</reference>
<name>A0ABQ9XZQ1_9EUKA</name>
<feature type="region of interest" description="Disordered" evidence="1">
    <location>
        <begin position="1"/>
        <end position="28"/>
    </location>
</feature>
<evidence type="ECO:0000256" key="1">
    <source>
        <dbReference type="SAM" id="MobiDB-lite"/>
    </source>
</evidence>
<protein>
    <submittedName>
        <fullName evidence="2">Uncharacterized protein</fullName>
    </submittedName>
</protein>
<dbReference type="EMBL" id="JARBJD010000050">
    <property type="protein sequence ID" value="KAK2956953.1"/>
    <property type="molecule type" value="Genomic_DNA"/>
</dbReference>
<keyword evidence="3" id="KW-1185">Reference proteome</keyword>
<evidence type="ECO:0000313" key="2">
    <source>
        <dbReference type="EMBL" id="KAK2956953.1"/>
    </source>
</evidence>
<accession>A0ABQ9XZQ1</accession>
<comment type="caution">
    <text evidence="2">The sequence shown here is derived from an EMBL/GenBank/DDBJ whole genome shotgun (WGS) entry which is preliminary data.</text>
</comment>
<feature type="compositionally biased region" description="Polar residues" evidence="1">
    <location>
        <begin position="14"/>
        <end position="28"/>
    </location>
</feature>
<evidence type="ECO:0000313" key="3">
    <source>
        <dbReference type="Proteomes" id="UP001281761"/>
    </source>
</evidence>
<sequence length="928" mass="106035">MPPKHKLSKRNDVPQATSYGLTGQSNVSNADIVDSSHLDITSPNEESSIASCANQSITDFLTILPDDRRYVQISKQIMQYETKRRRHNLEPTSDRSHLEDAVIPLQNSITSDWRVVSQDSITNDDLEKGCVSLFEQVGSGAELSPSEVNHAIRFLEYTTKLSADGPRSFNCILLKTHRGYRPPQVAPSTFLKILSHPSDTLRAAAIAFFSAGYSGSTTKYSRHIAETDFFTRLLSLLKPHEIPFSDATLDFHRRFSKILLHFIADIALLSDKRLSSKETAVFASIAQEFCPYLRHVIIHLCFFPWKRNRKMFKTILRIYESKSVFIHTRSSHPQLASLYDDIMNKLSDLASSFDKADQDSIIEYLLYGRLDSKDASVWVKGFECLLAHADKGRQFSDVELQSIVTFMEHRLRVLLGYQSKDIALIFADDGTFTIKVKGKLVSSSKHDVRSLWALLTPTQPQHATIILAATQIVSKWIDQADRIKHFWIGWLSRFLNAVNPSHLPFTPQYHSLHALLVDVMRNIIYSFKKCEPYAEFSRPIITQSELKMCCLSFLNLSKEYLVHLSHNVFALHPQSQPAIYYLLSEVMKFDLKTPTTEGFRRELKEEMISSGLASSSPPFILTAELVCALSDCETMDVVDRIAGLLDRDCSLDDSTIVRMCVFIAGHSTRSLQLAFRNTGRTKEEYFHAFESFLSLHIESFDDTPIRNLLSPRPDDHEPTLDEWDEVDLETVPIVVRKRKQNQLSIDTDCKEFQDFFVNFVVRSLQQARHCATRLTRTQLESLIAPSIECLNEYFKLYRMTFSMFRDQWQEVFQGVCSACDQPVVARAISKTGIFSRLVNGLTNSEKIYKSIGTLVKPINDVKEGKVDKTTERMWRRGGFPTIREEGLEDAIDFILCRKTYSRYSDSTINETRCILRYFGANSKSPVFR</sequence>